<feature type="domain" description="HTH araC/xylS-type" evidence="3">
    <location>
        <begin position="197"/>
        <end position="295"/>
    </location>
</feature>
<dbReference type="EMBL" id="CP014327">
    <property type="protein sequence ID" value="AML52613.1"/>
    <property type="molecule type" value="Genomic_DNA"/>
</dbReference>
<dbReference type="Pfam" id="PF01965">
    <property type="entry name" value="DJ-1_PfpI"/>
    <property type="match status" value="1"/>
</dbReference>
<evidence type="ECO:0000313" key="4">
    <source>
        <dbReference type="EMBL" id="AML52613.1"/>
    </source>
</evidence>
<dbReference type="KEGG" id="hat:RC74_16240"/>
<dbReference type="SUPFAM" id="SSF52317">
    <property type="entry name" value="Class I glutamine amidotransferase-like"/>
    <property type="match status" value="1"/>
</dbReference>
<dbReference type="GO" id="GO:0043565">
    <property type="term" value="F:sequence-specific DNA binding"/>
    <property type="evidence" value="ECO:0007669"/>
    <property type="project" value="InterPro"/>
</dbReference>
<dbReference type="InterPro" id="IPR029062">
    <property type="entry name" value="Class_I_gatase-like"/>
</dbReference>
<keyword evidence="2" id="KW-0804">Transcription</keyword>
<dbReference type="InterPro" id="IPR052158">
    <property type="entry name" value="INH-QAR"/>
</dbReference>
<evidence type="ECO:0000313" key="5">
    <source>
        <dbReference type="Proteomes" id="UP000070371"/>
    </source>
</evidence>
<dbReference type="Gene3D" id="1.10.10.60">
    <property type="entry name" value="Homeodomain-like"/>
    <property type="match status" value="1"/>
</dbReference>
<dbReference type="PROSITE" id="PS01124">
    <property type="entry name" value="HTH_ARAC_FAMILY_2"/>
    <property type="match status" value="1"/>
</dbReference>
<dbReference type="Gene3D" id="3.40.50.880">
    <property type="match status" value="1"/>
</dbReference>
<dbReference type="Pfam" id="PF12833">
    <property type="entry name" value="HTH_18"/>
    <property type="match status" value="1"/>
</dbReference>
<name>A0A126V2U9_9RHOB</name>
<dbReference type="GO" id="GO:0003700">
    <property type="term" value="F:DNA-binding transcription factor activity"/>
    <property type="evidence" value="ECO:0007669"/>
    <property type="project" value="InterPro"/>
</dbReference>
<evidence type="ECO:0000259" key="3">
    <source>
        <dbReference type="PROSITE" id="PS01124"/>
    </source>
</evidence>
<dbReference type="SUPFAM" id="SSF46689">
    <property type="entry name" value="Homeodomain-like"/>
    <property type="match status" value="2"/>
</dbReference>
<keyword evidence="5" id="KW-1185">Reference proteome</keyword>
<dbReference type="PANTHER" id="PTHR43130">
    <property type="entry name" value="ARAC-FAMILY TRANSCRIPTIONAL REGULATOR"/>
    <property type="match status" value="1"/>
</dbReference>
<dbReference type="InterPro" id="IPR018060">
    <property type="entry name" value="HTH_AraC"/>
</dbReference>
<dbReference type="Proteomes" id="UP000070371">
    <property type="component" value="Chromosome"/>
</dbReference>
<evidence type="ECO:0000256" key="2">
    <source>
        <dbReference type="ARBA" id="ARBA00023163"/>
    </source>
</evidence>
<dbReference type="InterPro" id="IPR002818">
    <property type="entry name" value="DJ-1/PfpI"/>
</dbReference>
<protein>
    <recommendedName>
        <fullName evidence="3">HTH araC/xylS-type domain-containing protein</fullName>
    </recommendedName>
</protein>
<dbReference type="STRING" id="1579316.RC74_16240"/>
<accession>A0A126V2U9</accession>
<proteinExistence type="predicted"/>
<dbReference type="AlphaFoldDB" id="A0A126V2U9"/>
<sequence>MVLASALEPLRVAHGLPTGPDFTWETASVFDQPVQSSSGLQITPSLALAEVKSVDYLILVSGYGVRQHATPEVFLKLHQLRNITRHIVGIDTGVWLMAEAGFLEGHEATIHWQEMNAFGERFPNVKLSEDRFVQSGTHITCGGASTVMDMILKLIQDQYGAALAFDVSNMFVFDVNWKFGINQGAGLMKTAGSPALRAAVNTMADNIEHPISLSDIAAATSTSLRSLNRIFLHELQMPPGKYYQLLRLTRARDMAVETHLSVIQIALLTGFSSASALSRAFSTHYKMRISSVRKRKLVL</sequence>
<keyword evidence="1" id="KW-0805">Transcription regulation</keyword>
<dbReference type="PANTHER" id="PTHR43130:SF3">
    <property type="entry name" value="HTH-TYPE TRANSCRIPTIONAL REGULATOR RV1931C"/>
    <property type="match status" value="1"/>
</dbReference>
<dbReference type="SMART" id="SM00342">
    <property type="entry name" value="HTH_ARAC"/>
    <property type="match status" value="1"/>
</dbReference>
<dbReference type="CDD" id="cd03136">
    <property type="entry name" value="GATase1_AraC_ArgR_like"/>
    <property type="match status" value="1"/>
</dbReference>
<organism evidence="4 5">
    <name type="scientific">Falsihalocynthiibacter arcticus</name>
    <dbReference type="NCBI Taxonomy" id="1579316"/>
    <lineage>
        <taxon>Bacteria</taxon>
        <taxon>Pseudomonadati</taxon>
        <taxon>Pseudomonadota</taxon>
        <taxon>Alphaproteobacteria</taxon>
        <taxon>Rhodobacterales</taxon>
        <taxon>Roseobacteraceae</taxon>
        <taxon>Falsihalocynthiibacter</taxon>
    </lineage>
</organism>
<dbReference type="InterPro" id="IPR009057">
    <property type="entry name" value="Homeodomain-like_sf"/>
</dbReference>
<reference evidence="4 5" key="1">
    <citation type="submission" date="2016-02" db="EMBL/GenBank/DDBJ databases">
        <title>Complete genome sequence of Halocynthiibacter arcticus PAMC 20958t from arctic marine sediment.</title>
        <authorList>
            <person name="Lee Y.M."/>
            <person name="Baek K."/>
            <person name="Lee H.K."/>
            <person name="Shin S.C."/>
        </authorList>
    </citation>
    <scope>NUCLEOTIDE SEQUENCE [LARGE SCALE GENOMIC DNA]</scope>
    <source>
        <strain evidence="4">PAMC 20958</strain>
    </source>
</reference>
<evidence type="ECO:0000256" key="1">
    <source>
        <dbReference type="ARBA" id="ARBA00023015"/>
    </source>
</evidence>
<gene>
    <name evidence="4" type="ORF">RC74_16240</name>
</gene>